<dbReference type="Pfam" id="PF02581">
    <property type="entry name" value="TMP-TENI"/>
    <property type="match status" value="1"/>
</dbReference>
<feature type="binding site" evidence="9">
    <location>
        <begin position="132"/>
        <end position="134"/>
    </location>
    <ligand>
        <name>2-[(2R,5Z)-2-carboxy-4-methylthiazol-5(2H)-ylidene]ethyl phosphate</name>
        <dbReference type="ChEBI" id="CHEBI:62899"/>
    </ligand>
</feature>
<dbReference type="InterPro" id="IPR013785">
    <property type="entry name" value="Aldolase_TIM"/>
</dbReference>
<comment type="catalytic activity">
    <reaction evidence="7 9 10">
        <text>2-(2-carboxy-4-methylthiazol-5-yl)ethyl phosphate + 4-amino-2-methyl-5-(diphosphooxymethyl)pyrimidine + 2 H(+) = thiamine phosphate + CO2 + diphosphate</text>
        <dbReference type="Rhea" id="RHEA:47848"/>
        <dbReference type="ChEBI" id="CHEBI:15378"/>
        <dbReference type="ChEBI" id="CHEBI:16526"/>
        <dbReference type="ChEBI" id="CHEBI:33019"/>
        <dbReference type="ChEBI" id="CHEBI:37575"/>
        <dbReference type="ChEBI" id="CHEBI:57841"/>
        <dbReference type="ChEBI" id="CHEBI:62890"/>
        <dbReference type="EC" id="2.5.1.3"/>
    </reaction>
</comment>
<comment type="similarity">
    <text evidence="9 10">Belongs to the thiamine-phosphate synthase family.</text>
</comment>
<evidence type="ECO:0000256" key="11">
    <source>
        <dbReference type="RuleBase" id="RU004253"/>
    </source>
</evidence>
<evidence type="ECO:0000259" key="12">
    <source>
        <dbReference type="Pfam" id="PF02581"/>
    </source>
</evidence>
<evidence type="ECO:0000256" key="7">
    <source>
        <dbReference type="ARBA" id="ARBA00047851"/>
    </source>
</evidence>
<evidence type="ECO:0000313" key="13">
    <source>
        <dbReference type="EMBL" id="MET1490798.1"/>
    </source>
</evidence>
<comment type="catalytic activity">
    <reaction evidence="6 9 10">
        <text>4-methyl-5-(2-phosphooxyethyl)-thiazole + 4-amino-2-methyl-5-(diphosphooxymethyl)pyrimidine + H(+) = thiamine phosphate + diphosphate</text>
        <dbReference type="Rhea" id="RHEA:22328"/>
        <dbReference type="ChEBI" id="CHEBI:15378"/>
        <dbReference type="ChEBI" id="CHEBI:33019"/>
        <dbReference type="ChEBI" id="CHEBI:37575"/>
        <dbReference type="ChEBI" id="CHEBI:57841"/>
        <dbReference type="ChEBI" id="CHEBI:58296"/>
        <dbReference type="EC" id="2.5.1.3"/>
    </reaction>
</comment>
<name>A0ABV2CSA3_9RHOO</name>
<dbReference type="GO" id="GO:0004789">
    <property type="term" value="F:thiamine-phosphate diphosphorylase activity"/>
    <property type="evidence" value="ECO:0007669"/>
    <property type="project" value="UniProtKB-EC"/>
</dbReference>
<feature type="binding site" evidence="9">
    <location>
        <begin position="34"/>
        <end position="38"/>
    </location>
    <ligand>
        <name>4-amino-2-methyl-5-(diphosphooxymethyl)pyrimidine</name>
        <dbReference type="ChEBI" id="CHEBI:57841"/>
    </ligand>
</feature>
<keyword evidence="3 9" id="KW-0479">Metal-binding</keyword>
<reference evidence="13 14" key="1">
    <citation type="submission" date="2024-07" db="EMBL/GenBank/DDBJ databases">
        <title>Uliginosibacterium paludis KCTC:42655.</title>
        <authorList>
            <person name="Kim M.K."/>
        </authorList>
    </citation>
    <scope>NUCLEOTIDE SEQUENCE [LARGE SCALE GENOMIC DNA]</scope>
    <source>
        <strain evidence="13 14">KCTC 42655</strain>
    </source>
</reference>
<protein>
    <recommendedName>
        <fullName evidence="9">Thiamine-phosphate synthase</fullName>
        <shortName evidence="9">TP synthase</shortName>
        <shortName evidence="9">TPS</shortName>
        <ecNumber evidence="9">2.5.1.3</ecNumber>
    </recommendedName>
    <alternativeName>
        <fullName evidence="9">Thiamine-phosphate pyrophosphorylase</fullName>
        <shortName evidence="9">TMP pyrophosphorylase</shortName>
        <shortName evidence="9">TMP-PPase</shortName>
    </alternativeName>
</protein>
<organism evidence="13 14">
    <name type="scientific">Uliginosibacterium paludis</name>
    <dbReference type="NCBI Taxonomy" id="1615952"/>
    <lineage>
        <taxon>Bacteria</taxon>
        <taxon>Pseudomonadati</taxon>
        <taxon>Pseudomonadota</taxon>
        <taxon>Betaproteobacteria</taxon>
        <taxon>Rhodocyclales</taxon>
        <taxon>Zoogloeaceae</taxon>
        <taxon>Uliginosibacterium</taxon>
    </lineage>
</organism>
<dbReference type="InterPro" id="IPR022998">
    <property type="entry name" value="ThiamineP_synth_TenI"/>
</dbReference>
<dbReference type="InterPro" id="IPR034291">
    <property type="entry name" value="TMP_synthase"/>
</dbReference>
<evidence type="ECO:0000313" key="14">
    <source>
        <dbReference type="Proteomes" id="UP001548590"/>
    </source>
</evidence>
<keyword evidence="14" id="KW-1185">Reference proteome</keyword>
<dbReference type="NCBIfam" id="TIGR00693">
    <property type="entry name" value="thiE"/>
    <property type="match status" value="1"/>
</dbReference>
<feature type="binding site" evidence="9">
    <location>
        <position position="135"/>
    </location>
    <ligand>
        <name>4-amino-2-methyl-5-(diphosphooxymethyl)pyrimidine</name>
        <dbReference type="ChEBI" id="CHEBI:57841"/>
    </ligand>
</feature>
<comment type="function">
    <text evidence="9">Condenses 4-methyl-5-(beta-hydroxyethyl)thiazole monophosphate (THZ-P) and 2-methyl-4-amino-5-hydroxymethyl pyrimidine pyrophosphate (HMP-PP) to form thiamine monophosphate (TMP).</text>
</comment>
<keyword evidence="4 9" id="KW-0460">Magnesium</keyword>
<dbReference type="Gene3D" id="3.20.20.70">
    <property type="entry name" value="Aldolase class I"/>
    <property type="match status" value="1"/>
</dbReference>
<evidence type="ECO:0000256" key="4">
    <source>
        <dbReference type="ARBA" id="ARBA00022842"/>
    </source>
</evidence>
<evidence type="ECO:0000256" key="5">
    <source>
        <dbReference type="ARBA" id="ARBA00022977"/>
    </source>
</evidence>
<feature type="binding site" evidence="9">
    <location>
        <position position="86"/>
    </location>
    <ligand>
        <name>Mg(2+)</name>
        <dbReference type="ChEBI" id="CHEBI:18420"/>
    </ligand>
</feature>
<dbReference type="CDD" id="cd00564">
    <property type="entry name" value="TMP_TenI"/>
    <property type="match status" value="1"/>
</dbReference>
<keyword evidence="2 9" id="KW-0808">Transferase</keyword>
<evidence type="ECO:0000256" key="9">
    <source>
        <dbReference type="HAMAP-Rule" id="MF_00097"/>
    </source>
</evidence>
<feature type="binding site" evidence="9">
    <location>
        <position position="67"/>
    </location>
    <ligand>
        <name>Mg(2+)</name>
        <dbReference type="ChEBI" id="CHEBI:18420"/>
    </ligand>
</feature>
<keyword evidence="5 9" id="KW-0784">Thiamine biosynthesis</keyword>
<dbReference type="EC" id="2.5.1.3" evidence="9"/>
<evidence type="ECO:0000256" key="3">
    <source>
        <dbReference type="ARBA" id="ARBA00022723"/>
    </source>
</evidence>
<sequence length="203" mass="21260">MRDGLYLVTPDLADTARLLAISGAAIQGGARILQYRNKTADEALRHEQARALRELTRALDCVFIVNDSLALALAAEADGVHLGRDDGDVSEVRRASGGRLLTGVSCYGDFERARAAHQAGADYVAFGAMYASPTKPAAPPAPLALVGRARRELGARVACIGGITADNARPLVEAGANWLAVITDIYQSGDPGAQAARFAALYA</sequence>
<dbReference type="RefSeq" id="WP_345925856.1">
    <property type="nucleotide sequence ID" value="NZ_JBDIVF010000002.1"/>
</dbReference>
<feature type="binding site" evidence="9">
    <location>
        <position position="162"/>
    </location>
    <ligand>
        <name>2-[(2R,5Z)-2-carboxy-4-methylthiazol-5(2H)-ylidene]ethyl phosphate</name>
        <dbReference type="ChEBI" id="CHEBI:62899"/>
    </ligand>
</feature>
<accession>A0ABV2CSA3</accession>
<feature type="binding site" evidence="9">
    <location>
        <position position="66"/>
    </location>
    <ligand>
        <name>4-amino-2-methyl-5-(diphosphooxymethyl)pyrimidine</name>
        <dbReference type="ChEBI" id="CHEBI:57841"/>
    </ligand>
</feature>
<evidence type="ECO:0000256" key="1">
    <source>
        <dbReference type="ARBA" id="ARBA00005165"/>
    </source>
</evidence>
<dbReference type="Proteomes" id="UP001548590">
    <property type="component" value="Unassembled WGS sequence"/>
</dbReference>
<comment type="pathway">
    <text evidence="1 9 11">Cofactor biosynthesis; thiamine diphosphate biosynthesis; thiamine phosphate from 4-amino-2-methyl-5-diphosphomethylpyrimidine and 4-methyl-5-(2-phosphoethyl)-thiazole: step 1/1.</text>
</comment>
<comment type="caution">
    <text evidence="13">The sequence shown here is derived from an EMBL/GenBank/DDBJ whole genome shotgun (WGS) entry which is preliminary data.</text>
</comment>
<feature type="domain" description="Thiamine phosphate synthase/TenI" evidence="12">
    <location>
        <begin position="5"/>
        <end position="185"/>
    </location>
</feature>
<dbReference type="EMBL" id="JBEWLZ010000007">
    <property type="protein sequence ID" value="MET1490798.1"/>
    <property type="molecule type" value="Genomic_DNA"/>
</dbReference>
<evidence type="ECO:0000256" key="2">
    <source>
        <dbReference type="ARBA" id="ARBA00022679"/>
    </source>
</evidence>
<feature type="binding site" evidence="9">
    <location>
        <begin position="182"/>
        <end position="183"/>
    </location>
    <ligand>
        <name>2-[(2R,5Z)-2-carboxy-4-methylthiazol-5(2H)-ylidene]ethyl phosphate</name>
        <dbReference type="ChEBI" id="CHEBI:62899"/>
    </ligand>
</feature>
<evidence type="ECO:0000256" key="8">
    <source>
        <dbReference type="ARBA" id="ARBA00047883"/>
    </source>
</evidence>
<evidence type="ECO:0000256" key="6">
    <source>
        <dbReference type="ARBA" id="ARBA00047334"/>
    </source>
</evidence>
<proteinExistence type="inferred from homology"/>
<comment type="catalytic activity">
    <reaction evidence="8 9 10">
        <text>2-[(2R,5Z)-2-carboxy-4-methylthiazol-5(2H)-ylidene]ethyl phosphate + 4-amino-2-methyl-5-(diphosphooxymethyl)pyrimidine + 2 H(+) = thiamine phosphate + CO2 + diphosphate</text>
        <dbReference type="Rhea" id="RHEA:47844"/>
        <dbReference type="ChEBI" id="CHEBI:15378"/>
        <dbReference type="ChEBI" id="CHEBI:16526"/>
        <dbReference type="ChEBI" id="CHEBI:33019"/>
        <dbReference type="ChEBI" id="CHEBI:37575"/>
        <dbReference type="ChEBI" id="CHEBI:57841"/>
        <dbReference type="ChEBI" id="CHEBI:62899"/>
        <dbReference type="EC" id="2.5.1.3"/>
    </reaction>
</comment>
<comment type="cofactor">
    <cofactor evidence="9">
        <name>Mg(2+)</name>
        <dbReference type="ChEBI" id="CHEBI:18420"/>
    </cofactor>
    <text evidence="9">Binds 1 Mg(2+) ion per subunit.</text>
</comment>
<dbReference type="PANTHER" id="PTHR20857">
    <property type="entry name" value="THIAMINE-PHOSPHATE PYROPHOSPHORYLASE"/>
    <property type="match status" value="1"/>
</dbReference>
<dbReference type="PANTHER" id="PTHR20857:SF15">
    <property type="entry name" value="THIAMINE-PHOSPHATE SYNTHASE"/>
    <property type="match status" value="1"/>
</dbReference>
<evidence type="ECO:0000256" key="10">
    <source>
        <dbReference type="RuleBase" id="RU003826"/>
    </source>
</evidence>
<dbReference type="HAMAP" id="MF_00097">
    <property type="entry name" value="TMP_synthase"/>
    <property type="match status" value="1"/>
</dbReference>
<feature type="binding site" evidence="9">
    <location>
        <position position="105"/>
    </location>
    <ligand>
        <name>4-amino-2-methyl-5-(diphosphooxymethyl)pyrimidine</name>
        <dbReference type="ChEBI" id="CHEBI:57841"/>
    </ligand>
</feature>
<gene>
    <name evidence="9 13" type="primary">thiE</name>
    <name evidence="13" type="ORF">ABVT11_13255</name>
</gene>
<dbReference type="SUPFAM" id="SSF51391">
    <property type="entry name" value="Thiamin phosphate synthase"/>
    <property type="match status" value="1"/>
</dbReference>
<dbReference type="InterPro" id="IPR036206">
    <property type="entry name" value="ThiamineP_synth_sf"/>
</dbReference>